<dbReference type="AlphaFoldDB" id="A0A2A3EJY5"/>
<evidence type="ECO:0000313" key="2">
    <source>
        <dbReference type="Proteomes" id="UP000242457"/>
    </source>
</evidence>
<dbReference type="Proteomes" id="UP000242457">
    <property type="component" value="Unassembled WGS sequence"/>
</dbReference>
<gene>
    <name evidence="1" type="ORF">APICC_09065</name>
</gene>
<sequence>MREKYWRGILEENILVFGKPYTVLWLEYLQLLYENKSHEFKGDFEYLLENSAYEKIGHFILRLFLKDGGMQLEDTINYWKEEYSKPHICSSTCSHK</sequence>
<dbReference type="STRING" id="94128.A0A2A3EJY5"/>
<reference evidence="1 2" key="1">
    <citation type="submission" date="2014-07" db="EMBL/GenBank/DDBJ databases">
        <title>Genomic and transcriptomic analysis on Apis cerana provide comprehensive insights into honey bee biology.</title>
        <authorList>
            <person name="Diao Q."/>
            <person name="Sun L."/>
            <person name="Zheng H."/>
            <person name="Zheng H."/>
            <person name="Xu S."/>
            <person name="Wang S."/>
            <person name="Zeng Z."/>
            <person name="Hu F."/>
            <person name="Su S."/>
            <person name="Wu J."/>
        </authorList>
    </citation>
    <scope>NUCLEOTIDE SEQUENCE [LARGE SCALE GENOMIC DNA]</scope>
    <source>
        <tissue evidence="1">Pupae without intestine</tissue>
    </source>
</reference>
<evidence type="ECO:0000313" key="1">
    <source>
        <dbReference type="EMBL" id="PBC31572.1"/>
    </source>
</evidence>
<accession>A0A2A3EJY5</accession>
<protein>
    <submittedName>
        <fullName evidence="1">Uncharacterized protein</fullName>
    </submittedName>
</protein>
<proteinExistence type="predicted"/>
<organism evidence="1 2">
    <name type="scientific">Apis cerana cerana</name>
    <name type="common">Oriental honeybee</name>
    <dbReference type="NCBI Taxonomy" id="94128"/>
    <lineage>
        <taxon>Eukaryota</taxon>
        <taxon>Metazoa</taxon>
        <taxon>Ecdysozoa</taxon>
        <taxon>Arthropoda</taxon>
        <taxon>Hexapoda</taxon>
        <taxon>Insecta</taxon>
        <taxon>Pterygota</taxon>
        <taxon>Neoptera</taxon>
        <taxon>Endopterygota</taxon>
        <taxon>Hymenoptera</taxon>
        <taxon>Apocrita</taxon>
        <taxon>Aculeata</taxon>
        <taxon>Apoidea</taxon>
        <taxon>Anthophila</taxon>
        <taxon>Apidae</taxon>
        <taxon>Apis</taxon>
    </lineage>
</organism>
<keyword evidence="2" id="KW-1185">Reference proteome</keyword>
<dbReference type="OrthoDB" id="421393at2759"/>
<dbReference type="EMBL" id="KZ288230">
    <property type="protein sequence ID" value="PBC31572.1"/>
    <property type="molecule type" value="Genomic_DNA"/>
</dbReference>
<name>A0A2A3EJY5_APICC</name>